<dbReference type="Pfam" id="PF02878">
    <property type="entry name" value="PGM_PMM_I"/>
    <property type="match status" value="1"/>
</dbReference>
<dbReference type="PANTHER" id="PTHR43771:SF2">
    <property type="entry name" value="PHOSPHOMANNOMUTASE_PHOSPHOGLUCOMUTASE"/>
    <property type="match status" value="1"/>
</dbReference>
<dbReference type="GO" id="GO:0016868">
    <property type="term" value="F:intramolecular phosphotransferase activity"/>
    <property type="evidence" value="ECO:0007669"/>
    <property type="project" value="InterPro"/>
</dbReference>
<reference evidence="12" key="1">
    <citation type="submission" date="2016-10" db="EMBL/GenBank/DDBJ databases">
        <authorList>
            <person name="Varghese N."/>
            <person name="Submissions S."/>
        </authorList>
    </citation>
    <scope>NUCLEOTIDE SEQUENCE [LARGE SCALE GENOMIC DNA]</scope>
    <source>
        <strain evidence="12">DSM 22619</strain>
    </source>
</reference>
<dbReference type="InterPro" id="IPR005845">
    <property type="entry name" value="A-D-PHexomutase_a/b/a-II"/>
</dbReference>
<dbReference type="Pfam" id="PF02880">
    <property type="entry name" value="PGM_PMM_III"/>
    <property type="match status" value="1"/>
</dbReference>
<dbReference type="GO" id="GO:0046872">
    <property type="term" value="F:metal ion binding"/>
    <property type="evidence" value="ECO:0007669"/>
    <property type="project" value="UniProtKB-KW"/>
</dbReference>
<dbReference type="SUPFAM" id="SSF55957">
    <property type="entry name" value="Phosphoglucomutase, C-terminal domain"/>
    <property type="match status" value="1"/>
</dbReference>
<dbReference type="SUPFAM" id="SSF53738">
    <property type="entry name" value="Phosphoglucomutase, first 3 domains"/>
    <property type="match status" value="3"/>
</dbReference>
<feature type="domain" description="Alpha-D-phosphohexomutase alpha/beta/alpha" evidence="10">
    <location>
        <begin position="269"/>
        <end position="364"/>
    </location>
</feature>
<dbReference type="PANTHER" id="PTHR43771">
    <property type="entry name" value="PHOSPHOMANNOMUTASE"/>
    <property type="match status" value="1"/>
</dbReference>
<dbReference type="InterPro" id="IPR005846">
    <property type="entry name" value="A-D-PHexomutase_a/b/a-III"/>
</dbReference>
<organism evidence="11 12">
    <name type="scientific">Parafannyhessea umbonata</name>
    <dbReference type="NCBI Taxonomy" id="604330"/>
    <lineage>
        <taxon>Bacteria</taxon>
        <taxon>Bacillati</taxon>
        <taxon>Actinomycetota</taxon>
        <taxon>Coriobacteriia</taxon>
        <taxon>Coriobacteriales</taxon>
        <taxon>Atopobiaceae</taxon>
        <taxon>Parafannyhessea</taxon>
    </lineage>
</organism>
<evidence type="ECO:0000259" key="9">
    <source>
        <dbReference type="Pfam" id="PF02879"/>
    </source>
</evidence>
<dbReference type="Proteomes" id="UP000198528">
    <property type="component" value="Unassembled WGS sequence"/>
</dbReference>
<keyword evidence="5" id="KW-0460">Magnesium</keyword>
<dbReference type="STRING" id="604330.SAMN04489857_2053"/>
<evidence type="ECO:0000256" key="4">
    <source>
        <dbReference type="ARBA" id="ARBA00022723"/>
    </source>
</evidence>
<keyword evidence="12" id="KW-1185">Reference proteome</keyword>
<evidence type="ECO:0000259" key="10">
    <source>
        <dbReference type="Pfam" id="PF02880"/>
    </source>
</evidence>
<evidence type="ECO:0000256" key="6">
    <source>
        <dbReference type="ARBA" id="ARBA00023235"/>
    </source>
</evidence>
<dbReference type="EMBL" id="FMZL01000007">
    <property type="protein sequence ID" value="SDC26924.1"/>
    <property type="molecule type" value="Genomic_DNA"/>
</dbReference>
<dbReference type="GO" id="GO:0005975">
    <property type="term" value="P:carbohydrate metabolic process"/>
    <property type="evidence" value="ECO:0007669"/>
    <property type="project" value="InterPro"/>
</dbReference>
<protein>
    <submittedName>
        <fullName evidence="11">Phosphomannomutase</fullName>
    </submittedName>
</protein>
<feature type="domain" description="Alpha-D-phosphohexomutase alpha/beta/alpha" evidence="8">
    <location>
        <begin position="6"/>
        <end position="135"/>
    </location>
</feature>
<feature type="domain" description="Alpha-D-phosphohexomutase C-terminal" evidence="7">
    <location>
        <begin position="411"/>
        <end position="451"/>
    </location>
</feature>
<evidence type="ECO:0000259" key="8">
    <source>
        <dbReference type="Pfam" id="PF02878"/>
    </source>
</evidence>
<evidence type="ECO:0000256" key="2">
    <source>
        <dbReference type="ARBA" id="ARBA00010231"/>
    </source>
</evidence>
<evidence type="ECO:0000259" key="7">
    <source>
        <dbReference type="Pfam" id="PF00408"/>
    </source>
</evidence>
<dbReference type="Gene3D" id="3.40.120.10">
    <property type="entry name" value="Alpha-D-Glucose-1,6-Bisphosphate, subunit A, domain 3"/>
    <property type="match status" value="3"/>
</dbReference>
<keyword evidence="3" id="KW-0597">Phosphoprotein</keyword>
<comment type="cofactor">
    <cofactor evidence="1">
        <name>Mg(2+)</name>
        <dbReference type="ChEBI" id="CHEBI:18420"/>
    </cofactor>
</comment>
<evidence type="ECO:0000256" key="5">
    <source>
        <dbReference type="ARBA" id="ARBA00022842"/>
    </source>
</evidence>
<name>A0A1G6K7H5_9ACTN</name>
<keyword evidence="6" id="KW-0413">Isomerase</keyword>
<evidence type="ECO:0000313" key="12">
    <source>
        <dbReference type="Proteomes" id="UP000198528"/>
    </source>
</evidence>
<dbReference type="Pfam" id="PF00408">
    <property type="entry name" value="PGM_PMM_IV"/>
    <property type="match status" value="1"/>
</dbReference>
<evidence type="ECO:0000256" key="1">
    <source>
        <dbReference type="ARBA" id="ARBA00001946"/>
    </source>
</evidence>
<keyword evidence="4" id="KW-0479">Metal-binding</keyword>
<dbReference type="InterPro" id="IPR036900">
    <property type="entry name" value="A-D-PHexomutase_C_sf"/>
</dbReference>
<evidence type="ECO:0000256" key="3">
    <source>
        <dbReference type="ARBA" id="ARBA00022553"/>
    </source>
</evidence>
<dbReference type="RefSeq" id="WP_090845978.1">
    <property type="nucleotide sequence ID" value="NZ_FMZL01000007.1"/>
</dbReference>
<evidence type="ECO:0000313" key="11">
    <source>
        <dbReference type="EMBL" id="SDC26924.1"/>
    </source>
</evidence>
<gene>
    <name evidence="11" type="ORF">SAMN04487824_1071</name>
</gene>
<sequence>MHNIHFLAHGWRARRDAGFDREGVVAVAAALGVVWGTICEGAAIIVGYDTRFDSPENARLVAGLLASCGLEVRVSTSACPAPALGWSVARDDSCAGGVYVSGGDYSSDYGGLMVCGPDGGSPDKAFVQDVDKLIATCPDEELGSFAWADLVDGYVEALLGEVDAKVIADLAPRVVVDSMYGTAHFVVPALLRRLGCDVIEIRARDGSDFGGIHPEPVDPWVDACERAVRQNGADLGISFGGTCRRLALMDASGRMVSTHAVPPMVLGHLVENRGRDGRVVNTLACSARLGRQAERLGIDCTSVPVGFSRLYDEMSDGDVLLAAEEYGGLAFPWHLAERDAILEALYILELAATSRMSMKQLVERTASQIGRMSYGREDIGLDIAKVQSFRNILPGLNPHSMAGMTPIAVSHADGLKVSFEDDSWALLRPSRTHPLVRAYAEAPTLEEKDNLLTAAEKIVRDGLAGEAAG</sequence>
<proteinExistence type="inferred from homology"/>
<dbReference type="Gene3D" id="3.30.310.50">
    <property type="entry name" value="Alpha-D-phosphohexomutase, C-terminal domain"/>
    <property type="match status" value="1"/>
</dbReference>
<dbReference type="InterPro" id="IPR016055">
    <property type="entry name" value="A-D-PHexomutase_a/b/a-I/II/III"/>
</dbReference>
<feature type="domain" description="Alpha-D-phosphohexomutase alpha/beta/alpha" evidence="9">
    <location>
        <begin position="153"/>
        <end position="253"/>
    </location>
</feature>
<accession>A0A1G6K7H5</accession>
<dbReference type="Pfam" id="PF02879">
    <property type="entry name" value="PGM_PMM_II"/>
    <property type="match status" value="1"/>
</dbReference>
<comment type="similarity">
    <text evidence="2">Belongs to the phosphohexose mutase family.</text>
</comment>
<dbReference type="AlphaFoldDB" id="A0A1G6K7H5"/>
<dbReference type="InterPro" id="IPR005844">
    <property type="entry name" value="A-D-PHexomutase_a/b/a-I"/>
</dbReference>
<dbReference type="InterPro" id="IPR005843">
    <property type="entry name" value="A-D-PHexomutase_C"/>
</dbReference>